<evidence type="ECO:0000313" key="2">
    <source>
        <dbReference type="Proteomes" id="UP000823775"/>
    </source>
</evidence>
<gene>
    <name evidence="1" type="ORF">HAX54_042186</name>
</gene>
<comment type="caution">
    <text evidence="1">The sequence shown here is derived from an EMBL/GenBank/DDBJ whole genome shotgun (WGS) entry which is preliminary data.</text>
</comment>
<sequence length="110" mass="11736">GVLTTSLMMVALTGHHPLDGPLGPHYLGQEGPNAMAISPTIPAAPDVVFQFSFLQGAISRLEVLNTLPNLNNDSHCMVIITKKWKILETVGGSPNDILGKKKSGEKLYDG</sequence>
<accession>A0ABS8SLQ3</accession>
<name>A0ABS8SLQ3_DATST</name>
<protein>
    <submittedName>
        <fullName evidence="1">Uncharacterized protein</fullName>
    </submittedName>
</protein>
<proteinExistence type="predicted"/>
<keyword evidence="2" id="KW-1185">Reference proteome</keyword>
<dbReference type="Proteomes" id="UP000823775">
    <property type="component" value="Unassembled WGS sequence"/>
</dbReference>
<organism evidence="1 2">
    <name type="scientific">Datura stramonium</name>
    <name type="common">Jimsonweed</name>
    <name type="synonym">Common thornapple</name>
    <dbReference type="NCBI Taxonomy" id="4076"/>
    <lineage>
        <taxon>Eukaryota</taxon>
        <taxon>Viridiplantae</taxon>
        <taxon>Streptophyta</taxon>
        <taxon>Embryophyta</taxon>
        <taxon>Tracheophyta</taxon>
        <taxon>Spermatophyta</taxon>
        <taxon>Magnoliopsida</taxon>
        <taxon>eudicotyledons</taxon>
        <taxon>Gunneridae</taxon>
        <taxon>Pentapetalae</taxon>
        <taxon>asterids</taxon>
        <taxon>lamiids</taxon>
        <taxon>Solanales</taxon>
        <taxon>Solanaceae</taxon>
        <taxon>Solanoideae</taxon>
        <taxon>Datureae</taxon>
        <taxon>Datura</taxon>
    </lineage>
</organism>
<evidence type="ECO:0000313" key="1">
    <source>
        <dbReference type="EMBL" id="MCD7459878.1"/>
    </source>
</evidence>
<dbReference type="EMBL" id="JACEIK010000618">
    <property type="protein sequence ID" value="MCD7459878.1"/>
    <property type="molecule type" value="Genomic_DNA"/>
</dbReference>
<reference evidence="1 2" key="1">
    <citation type="journal article" date="2021" name="BMC Genomics">
        <title>Datura genome reveals duplications of psychoactive alkaloid biosynthetic genes and high mutation rate following tissue culture.</title>
        <authorList>
            <person name="Rajewski A."/>
            <person name="Carter-House D."/>
            <person name="Stajich J."/>
            <person name="Litt A."/>
        </authorList>
    </citation>
    <scope>NUCLEOTIDE SEQUENCE [LARGE SCALE GENOMIC DNA]</scope>
    <source>
        <strain evidence="1">AR-01</strain>
    </source>
</reference>
<feature type="non-terminal residue" evidence="1">
    <location>
        <position position="1"/>
    </location>
</feature>